<dbReference type="KEGG" id="lpil:LIP_1656"/>
<feature type="coiled-coil region" evidence="1">
    <location>
        <begin position="75"/>
        <end position="118"/>
    </location>
</feature>
<keyword evidence="1" id="KW-0175">Coiled coil</keyword>
<dbReference type="SUPFAM" id="SSF158791">
    <property type="entry name" value="MgtE N-terminal domain-like"/>
    <property type="match status" value="1"/>
</dbReference>
<dbReference type="Pfam" id="PF03448">
    <property type="entry name" value="MgtE_N"/>
    <property type="match status" value="1"/>
</dbReference>
<evidence type="ECO:0000259" key="2">
    <source>
        <dbReference type="Pfam" id="PF03448"/>
    </source>
</evidence>
<dbReference type="STRING" id="1555112.LIP_1656"/>
<keyword evidence="4" id="KW-1185">Reference proteome</keyword>
<evidence type="ECO:0000313" key="4">
    <source>
        <dbReference type="Proteomes" id="UP000065807"/>
    </source>
</evidence>
<evidence type="ECO:0000256" key="1">
    <source>
        <dbReference type="SAM" id="Coils"/>
    </source>
</evidence>
<protein>
    <recommendedName>
        <fullName evidence="2">Magnesium transporter MgtE intracellular domain-containing protein</fullName>
    </recommendedName>
</protein>
<dbReference type="InterPro" id="IPR006668">
    <property type="entry name" value="Mg_transptr_MgtE_intracell_dom"/>
</dbReference>
<evidence type="ECO:0000313" key="3">
    <source>
        <dbReference type="EMBL" id="BAS27502.1"/>
    </source>
</evidence>
<dbReference type="Proteomes" id="UP000065807">
    <property type="component" value="Chromosome"/>
</dbReference>
<organism evidence="3 4">
    <name type="scientific">Limnochorda pilosa</name>
    <dbReference type="NCBI Taxonomy" id="1555112"/>
    <lineage>
        <taxon>Bacteria</taxon>
        <taxon>Bacillati</taxon>
        <taxon>Bacillota</taxon>
        <taxon>Limnochordia</taxon>
        <taxon>Limnochordales</taxon>
        <taxon>Limnochordaceae</taxon>
        <taxon>Limnochorda</taxon>
    </lineage>
</organism>
<reference evidence="4" key="2">
    <citation type="journal article" date="2016" name="Int. J. Syst. Evol. Microbiol.">
        <title>Complete genome sequence and cell structure of Limnochorda pilosa, a Gram-negative spore-former within the phylum Firmicutes.</title>
        <authorList>
            <person name="Watanabe M."/>
            <person name="Kojima H."/>
            <person name="Fukui M."/>
        </authorList>
    </citation>
    <scope>NUCLEOTIDE SEQUENCE [LARGE SCALE GENOMIC DNA]</scope>
    <source>
        <strain evidence="4">HC45</strain>
    </source>
</reference>
<proteinExistence type="predicted"/>
<feature type="domain" description="Magnesium transporter MgtE intracellular" evidence="2">
    <location>
        <begin position="136"/>
        <end position="190"/>
    </location>
</feature>
<reference evidence="4" key="1">
    <citation type="submission" date="2015-07" db="EMBL/GenBank/DDBJ databases">
        <title>Complete genome sequence and phylogenetic analysis of Limnochorda pilosa.</title>
        <authorList>
            <person name="Watanabe M."/>
            <person name="Kojima H."/>
            <person name="Fukui M."/>
        </authorList>
    </citation>
    <scope>NUCLEOTIDE SEQUENCE [LARGE SCALE GENOMIC DNA]</scope>
    <source>
        <strain evidence="4">HC45</strain>
    </source>
</reference>
<sequence length="193" mass="20828">MAMTRLLRWPWVVLLVLLALVVAGVALQRTHALPVGEYLLRGAARVPGLETVVATYRLGEERSARLAAREGELAARAAELASREAELESERARLEAEAARLDARANDLDRREAALKDQAAQVGTAVTQTTRAAKLYAIFGEMRPKDAARLAGELPPEEAARMLLTLPERDAAAILAEMDPQAAAQLSQMLAGL</sequence>
<dbReference type="InterPro" id="IPR038076">
    <property type="entry name" value="MgtE_N_sf"/>
</dbReference>
<name>A0A0K2SKF8_LIMPI</name>
<accession>A0A0K2SKF8</accession>
<dbReference type="AlphaFoldDB" id="A0A0K2SKF8"/>
<dbReference type="Gene3D" id="1.25.60.10">
    <property type="entry name" value="MgtE N-terminal domain-like"/>
    <property type="match status" value="1"/>
</dbReference>
<gene>
    <name evidence="3" type="ORF">LIP_1656</name>
</gene>
<dbReference type="EMBL" id="AP014924">
    <property type="protein sequence ID" value="BAS27502.1"/>
    <property type="molecule type" value="Genomic_DNA"/>
</dbReference>